<evidence type="ECO:0000313" key="2">
    <source>
        <dbReference type="Proteomes" id="UP001262754"/>
    </source>
</evidence>
<evidence type="ECO:0000313" key="1">
    <source>
        <dbReference type="EMBL" id="MDR6531763.1"/>
    </source>
</evidence>
<keyword evidence="2" id="KW-1185">Reference proteome</keyword>
<dbReference type="RefSeq" id="WP_056760961.1">
    <property type="nucleotide sequence ID" value="NZ_BMLD01000022.1"/>
</dbReference>
<protein>
    <submittedName>
        <fullName evidence="1">Uncharacterized protein</fullName>
    </submittedName>
</protein>
<accession>A0ABU1N095</accession>
<reference evidence="1 2" key="1">
    <citation type="submission" date="2023-07" db="EMBL/GenBank/DDBJ databases">
        <title>Sorghum-associated microbial communities from plants grown in Nebraska, USA.</title>
        <authorList>
            <person name="Schachtman D."/>
        </authorList>
    </citation>
    <scope>NUCLEOTIDE SEQUENCE [LARGE SCALE GENOMIC DNA]</scope>
    <source>
        <strain evidence="1 2">DS2154</strain>
    </source>
</reference>
<dbReference type="EMBL" id="JAVDRL010000006">
    <property type="protein sequence ID" value="MDR6531763.1"/>
    <property type="molecule type" value="Genomic_DNA"/>
</dbReference>
<proteinExistence type="predicted"/>
<name>A0ABU1N095_9CAUL</name>
<gene>
    <name evidence="1" type="ORF">J2800_002510</name>
</gene>
<comment type="caution">
    <text evidence="1">The sequence shown here is derived from an EMBL/GenBank/DDBJ whole genome shotgun (WGS) entry which is preliminary data.</text>
</comment>
<dbReference type="Proteomes" id="UP001262754">
    <property type="component" value="Unassembled WGS sequence"/>
</dbReference>
<organism evidence="1 2">
    <name type="scientific">Caulobacter rhizosphaerae</name>
    <dbReference type="NCBI Taxonomy" id="2010972"/>
    <lineage>
        <taxon>Bacteria</taxon>
        <taxon>Pseudomonadati</taxon>
        <taxon>Pseudomonadota</taxon>
        <taxon>Alphaproteobacteria</taxon>
        <taxon>Caulobacterales</taxon>
        <taxon>Caulobacteraceae</taxon>
        <taxon>Caulobacter</taxon>
    </lineage>
</organism>
<sequence>MRLGARVHDQVRDEASPDGSASCVEWAPFATALVERLPEATPPSLALLRDGFEGRDLASGGDQAVRLWRVGRWLATQTTRRPDSFQIIDDWTVVVGRRVVQLDVDGGVRELSSRRNDQGTRLASLACWGRRR</sequence>